<dbReference type="Gene3D" id="3.40.50.300">
    <property type="entry name" value="P-loop containing nucleotide triphosphate hydrolases"/>
    <property type="match status" value="1"/>
</dbReference>
<evidence type="ECO:0000256" key="7">
    <source>
        <dbReference type="ARBA" id="ARBA00022967"/>
    </source>
</evidence>
<dbReference type="InterPro" id="IPR003439">
    <property type="entry name" value="ABC_transporter-like_ATP-bd"/>
</dbReference>
<evidence type="ECO:0000256" key="1">
    <source>
        <dbReference type="ARBA" id="ARBA00004202"/>
    </source>
</evidence>
<accession>A0ABU3P4C1</accession>
<name>A0ABU3P4C1_9FIRM</name>
<dbReference type="GO" id="GO:0005524">
    <property type="term" value="F:ATP binding"/>
    <property type="evidence" value="ECO:0007669"/>
    <property type="project" value="UniProtKB-KW"/>
</dbReference>
<sequence>MANTVFELNDVSYAYRPGENALRGINLTVAAGERVVLLGPNGCGKSTLQKVLAGLIFPVGRVIAFGRPVTAMAMRDDAFAAAFRRRVGFVFQNADVQIFCASVLDEIMFGPLALGLSPDEARRRADEMMAFVGIDALADRMPHHLSGGEKKKVAIAAVLAVNPDVLILDEPTNGLDPRTQRWMLEALARLAAAGKTIITATHHLDIVSELAERVIVMNENHTIAADGRPAAILQDRELLLGANLIDERYHVHLHGDDGHVHIHRHEPRSERHT</sequence>
<dbReference type="PROSITE" id="PS00046">
    <property type="entry name" value="HISTONE_H2A"/>
    <property type="match status" value="1"/>
</dbReference>
<evidence type="ECO:0000313" key="11">
    <source>
        <dbReference type="Proteomes" id="UP001254848"/>
    </source>
</evidence>
<evidence type="ECO:0000256" key="5">
    <source>
        <dbReference type="ARBA" id="ARBA00022741"/>
    </source>
</evidence>
<organism evidence="10 11">
    <name type="scientific">Anaeroselena agilis</name>
    <dbReference type="NCBI Taxonomy" id="3063788"/>
    <lineage>
        <taxon>Bacteria</taxon>
        <taxon>Bacillati</taxon>
        <taxon>Bacillota</taxon>
        <taxon>Negativicutes</taxon>
        <taxon>Acetonemataceae</taxon>
        <taxon>Anaeroselena</taxon>
    </lineage>
</organism>
<comment type="subcellular location">
    <subcellularLocation>
        <location evidence="1">Cell membrane</location>
        <topology evidence="1">Peripheral membrane protein</topology>
    </subcellularLocation>
</comment>
<proteinExistence type="inferred from homology"/>
<feature type="domain" description="ABC transporter" evidence="9">
    <location>
        <begin position="6"/>
        <end position="244"/>
    </location>
</feature>
<evidence type="ECO:0000256" key="8">
    <source>
        <dbReference type="ARBA" id="ARBA00023136"/>
    </source>
</evidence>
<dbReference type="InterPro" id="IPR032458">
    <property type="entry name" value="Histone_H2A_CS"/>
</dbReference>
<dbReference type="InterPro" id="IPR003593">
    <property type="entry name" value="AAA+_ATPase"/>
</dbReference>
<dbReference type="InterPro" id="IPR017871">
    <property type="entry name" value="ABC_transporter-like_CS"/>
</dbReference>
<comment type="caution">
    <text evidence="10">The sequence shown here is derived from an EMBL/GenBank/DDBJ whole genome shotgun (WGS) entry which is preliminary data.</text>
</comment>
<protein>
    <submittedName>
        <fullName evidence="10">ABC transporter ATP-binding protein</fullName>
    </submittedName>
</protein>
<keyword evidence="3" id="KW-0813">Transport</keyword>
<keyword evidence="5" id="KW-0547">Nucleotide-binding</keyword>
<keyword evidence="8" id="KW-0472">Membrane</keyword>
<dbReference type="EMBL" id="JAUOZS010000001">
    <property type="protein sequence ID" value="MDT8902991.1"/>
    <property type="molecule type" value="Genomic_DNA"/>
</dbReference>
<keyword evidence="6 10" id="KW-0067">ATP-binding</keyword>
<evidence type="ECO:0000259" key="9">
    <source>
        <dbReference type="PROSITE" id="PS50893"/>
    </source>
</evidence>
<dbReference type="InterPro" id="IPR027417">
    <property type="entry name" value="P-loop_NTPase"/>
</dbReference>
<keyword evidence="4" id="KW-1003">Cell membrane</keyword>
<dbReference type="PROSITE" id="PS00211">
    <property type="entry name" value="ABC_TRANSPORTER_1"/>
    <property type="match status" value="1"/>
</dbReference>
<evidence type="ECO:0000256" key="4">
    <source>
        <dbReference type="ARBA" id="ARBA00022475"/>
    </source>
</evidence>
<dbReference type="PANTHER" id="PTHR43553">
    <property type="entry name" value="HEAVY METAL TRANSPORTER"/>
    <property type="match status" value="1"/>
</dbReference>
<gene>
    <name evidence="10" type="ORF">Q4T40_17240</name>
</gene>
<reference evidence="10 11" key="1">
    <citation type="submission" date="2023-07" db="EMBL/GenBank/DDBJ databases">
        <title>The novel representative of Negativicutes class, Anaeroselena agilis gen. nov. sp. nov.</title>
        <authorList>
            <person name="Prokofeva M.I."/>
            <person name="Elcheninov A.G."/>
            <person name="Klyukina A."/>
            <person name="Kublanov I.V."/>
            <person name="Frolov E.N."/>
            <person name="Podosokorskaya O.A."/>
        </authorList>
    </citation>
    <scope>NUCLEOTIDE SEQUENCE [LARGE SCALE GENOMIC DNA]</scope>
    <source>
        <strain evidence="10 11">4137-cl</strain>
    </source>
</reference>
<evidence type="ECO:0000256" key="3">
    <source>
        <dbReference type="ARBA" id="ARBA00022448"/>
    </source>
</evidence>
<dbReference type="Pfam" id="PF00005">
    <property type="entry name" value="ABC_tran"/>
    <property type="match status" value="1"/>
</dbReference>
<dbReference type="PROSITE" id="PS50893">
    <property type="entry name" value="ABC_TRANSPORTER_2"/>
    <property type="match status" value="1"/>
</dbReference>
<comment type="similarity">
    <text evidence="2">Belongs to the ABC transporter superfamily.</text>
</comment>
<dbReference type="SMART" id="SM00382">
    <property type="entry name" value="AAA"/>
    <property type="match status" value="1"/>
</dbReference>
<dbReference type="CDD" id="cd03225">
    <property type="entry name" value="ABC_cobalt_CbiO_domain1"/>
    <property type="match status" value="1"/>
</dbReference>
<dbReference type="InterPro" id="IPR015856">
    <property type="entry name" value="ABC_transpr_CbiO/EcfA_su"/>
</dbReference>
<dbReference type="PANTHER" id="PTHR43553:SF24">
    <property type="entry name" value="ENERGY-COUPLING FACTOR TRANSPORTER ATP-BINDING PROTEIN ECFA1"/>
    <property type="match status" value="1"/>
</dbReference>
<keyword evidence="11" id="KW-1185">Reference proteome</keyword>
<dbReference type="InterPro" id="IPR050095">
    <property type="entry name" value="ECF_ABC_transporter_ATP-bd"/>
</dbReference>
<evidence type="ECO:0000256" key="6">
    <source>
        <dbReference type="ARBA" id="ARBA00022840"/>
    </source>
</evidence>
<keyword evidence="7" id="KW-1278">Translocase</keyword>
<dbReference type="SUPFAM" id="SSF52540">
    <property type="entry name" value="P-loop containing nucleoside triphosphate hydrolases"/>
    <property type="match status" value="1"/>
</dbReference>
<evidence type="ECO:0000313" key="10">
    <source>
        <dbReference type="EMBL" id="MDT8902991.1"/>
    </source>
</evidence>
<evidence type="ECO:0000256" key="2">
    <source>
        <dbReference type="ARBA" id="ARBA00005417"/>
    </source>
</evidence>
<dbReference type="Proteomes" id="UP001254848">
    <property type="component" value="Unassembled WGS sequence"/>
</dbReference>
<dbReference type="RefSeq" id="WP_413781453.1">
    <property type="nucleotide sequence ID" value="NZ_JAUOZS010000001.1"/>
</dbReference>